<sequence>MFRQIVALLMVYLLDKESLLRLTLRRLLYQVHTESSKENIESLVKYNFPFVASRYSEMFEHLTNSKEANSVFGVKLFLAKLTRARIKADDLRKLTNATSKELQNIPAKSLNQDLSFRLDKDSTKCRIVVNASLPDPKDKTKSLNKLLMPMEDFMTIRLHLHIQKFFQRLNQNELLIHEQAILKDVILIGIHYQEGILYLLQVESLTLKTSLNPFDERSPFPTLLRGKHKVLAVFGDASKVGMGVVAYPLVEPEEGKKRPSLSIRQVCSDPIITSSYKIGGPGKIVQIDESLFDVKCFLKNVKLAFNKMAGVHSSTLSSHLNEFMWRQKYGLTPDSCIENLFSHLTL</sequence>
<dbReference type="AlphaFoldDB" id="A0A7R8CJU5"/>
<proteinExistence type="predicted"/>
<dbReference type="EMBL" id="HG994593">
    <property type="protein sequence ID" value="CAF2844895.1"/>
    <property type="molecule type" value="Genomic_DNA"/>
</dbReference>
<dbReference type="Proteomes" id="UP000675881">
    <property type="component" value="Chromosome 14"/>
</dbReference>
<gene>
    <name evidence="1" type="ORF">LSAA_5725</name>
</gene>
<organism evidence="1 2">
    <name type="scientific">Lepeophtheirus salmonis</name>
    <name type="common">Salmon louse</name>
    <name type="synonym">Caligus salmonis</name>
    <dbReference type="NCBI Taxonomy" id="72036"/>
    <lineage>
        <taxon>Eukaryota</taxon>
        <taxon>Metazoa</taxon>
        <taxon>Ecdysozoa</taxon>
        <taxon>Arthropoda</taxon>
        <taxon>Crustacea</taxon>
        <taxon>Multicrustacea</taxon>
        <taxon>Hexanauplia</taxon>
        <taxon>Copepoda</taxon>
        <taxon>Siphonostomatoida</taxon>
        <taxon>Caligidae</taxon>
        <taxon>Lepeophtheirus</taxon>
    </lineage>
</organism>
<evidence type="ECO:0000313" key="2">
    <source>
        <dbReference type="Proteomes" id="UP000675881"/>
    </source>
</evidence>
<accession>A0A7R8CJU5</accession>
<dbReference type="OrthoDB" id="6379547at2759"/>
<name>A0A7R8CJU5_LEPSM</name>
<evidence type="ECO:0000313" key="1">
    <source>
        <dbReference type="EMBL" id="CAF2844895.1"/>
    </source>
</evidence>
<reference evidence="1" key="1">
    <citation type="submission" date="2021-02" db="EMBL/GenBank/DDBJ databases">
        <authorList>
            <person name="Bekaert M."/>
        </authorList>
    </citation>
    <scope>NUCLEOTIDE SEQUENCE</scope>
    <source>
        <strain evidence="1">IoA-00</strain>
    </source>
</reference>
<protein>
    <submittedName>
        <fullName evidence="1">(salmon louse) hypothetical protein</fullName>
    </submittedName>
</protein>
<keyword evidence="2" id="KW-1185">Reference proteome</keyword>